<dbReference type="EMBL" id="AGNL01045306">
    <property type="protein sequence ID" value="EJK48907.1"/>
    <property type="molecule type" value="Genomic_DNA"/>
</dbReference>
<dbReference type="InterPro" id="IPR052055">
    <property type="entry name" value="Hepadnavirus_pol/RT"/>
</dbReference>
<sequence>MSPFRFGDELSDDTISKLLTFDMSRTPIALANTSTNLSGFMLTDLGQRPSVTRTGVKAMLAAEESVNPAGARAKACGESDTMKEAFFFDIPDVKRLCANFERLDLLIYIPDKKFATRMLKKVRAVYDLASTDAYAIWWKRPSGGQQSRYANWQLVVSLEQYHCVLIQVSRDPGNYTAANRGDLESMDLSPMKAAERLFDKRMEASRQWPGARGRHPCWPGGLSNNRNDGGRRSVGGDQSKNYGCFVVIGGQTDTSVFPGSMRPVDKAWENWSIAGVSTVGSVPPEYRRPWTAFSSDEINKLIEHVRANRSKIAFNSDNRSVKRTLEEKNATDLLVEPGSREHRVRRTFAHSLASLTAADPLFDGRPPRRRGKRVREEDRPSLPSLTTGFVNRVPGGLLDNRRQASTDVAGLDASIIRPQQGARRRPCARGGTTRQARRTAIVGEDNGTYPSAAKLYRIYPQSEKRSYKTTATFDNALPFLIREGWIDAITVPEDVTEDGAVVEPAYDAALALSSADAEYATLLTEIPRLMNVDFSPLRGGRPGYATQAEIPQERVDMFGAAFLHYGDLGLVARYVGGEYLGDWRDGEAILSALDPILEDAAVPAVPDGLDGNFGPTISQEDRDHIERILNLQAPAEFNWEEPAQHKAAFLRRGNSPTVAQHAATVTKTLNKEERNHHLMPFPGWVGRFSNTARHVQQTILVKNGKKARLIWNGTAKRYSWEYSMNEVTPTEKEAPITFGYVYLAFCVWLWNLRISYPNEEIYLAFIDISSCFRWPRIAPDLVGAFGFVMGSIYFAANAMVFGSVVSASTWEPFRRAIAALATSYYFSSGLVRQHWSLLQLVQWDSAPGPGVRFARARRCGLNPGVFRDDGTRMATPHFIYVDDNLLADIRAGMFRTLAAAAQAIFTVLGFPAEGVRQCAVALDKWKELFVSYKLVLLGLEFNTREMTVSIPHAYRLEVCALLNDHWHRGRRSFTINEVEALVGKLGRIGQAFRPMYHLMGSLYKSVAFCLNKAEAYKITVSRDFRALLRRSRTAITDDTSSREAREIRFAAQQAARQTHGSKQRFHICRSMREELDFLTTLLNDFSIPLSTFIGHIVPREPDFVAAGDACPWGGGGWSTDLRFWWHMDFATTFSDEIVRRASKGRQRDHTYISINVLETVVVIVNYAAALCACHVDGVNVSACPVLLNYCDNTSALLPDISPIGNPSLDDIERAGRRRLARSTDDKAANTADARLVFFLDFVECHGRSHNYLTFEVERIIFTYTTWLLSGNSIKATDTKPFYIKVGTIKGYLGEVNKHYGIHGRSRILSVITHKNKLMH</sequence>
<evidence type="ECO:0000313" key="3">
    <source>
        <dbReference type="Proteomes" id="UP000266841"/>
    </source>
</evidence>
<dbReference type="PANTHER" id="PTHR33050:SF7">
    <property type="entry name" value="RIBONUCLEASE H"/>
    <property type="match status" value="1"/>
</dbReference>
<evidence type="ECO:0000256" key="1">
    <source>
        <dbReference type="SAM" id="MobiDB-lite"/>
    </source>
</evidence>
<proteinExistence type="predicted"/>
<protein>
    <submittedName>
        <fullName evidence="2">Uncharacterized protein</fullName>
    </submittedName>
</protein>
<organism evidence="2 3">
    <name type="scientific">Thalassiosira oceanica</name>
    <name type="common">Marine diatom</name>
    <dbReference type="NCBI Taxonomy" id="159749"/>
    <lineage>
        <taxon>Eukaryota</taxon>
        <taxon>Sar</taxon>
        <taxon>Stramenopiles</taxon>
        <taxon>Ochrophyta</taxon>
        <taxon>Bacillariophyta</taxon>
        <taxon>Coscinodiscophyceae</taxon>
        <taxon>Thalassiosirophycidae</taxon>
        <taxon>Thalassiosirales</taxon>
        <taxon>Thalassiosiraceae</taxon>
        <taxon>Thalassiosira</taxon>
    </lineage>
</organism>
<comment type="caution">
    <text evidence="2">The sequence shown here is derived from an EMBL/GenBank/DDBJ whole genome shotgun (WGS) entry which is preliminary data.</text>
</comment>
<dbReference type="Proteomes" id="UP000266841">
    <property type="component" value="Unassembled WGS sequence"/>
</dbReference>
<accession>K0RQC6</accession>
<evidence type="ECO:0000313" key="2">
    <source>
        <dbReference type="EMBL" id="EJK48907.1"/>
    </source>
</evidence>
<feature type="region of interest" description="Disordered" evidence="1">
    <location>
        <begin position="359"/>
        <end position="388"/>
    </location>
</feature>
<gene>
    <name evidence="2" type="ORF">THAOC_32260</name>
</gene>
<name>K0RQC6_THAOC</name>
<feature type="region of interest" description="Disordered" evidence="1">
    <location>
        <begin position="417"/>
        <end position="436"/>
    </location>
</feature>
<dbReference type="PANTHER" id="PTHR33050">
    <property type="entry name" value="REVERSE TRANSCRIPTASE DOMAIN-CONTAINING PROTEIN"/>
    <property type="match status" value="1"/>
</dbReference>
<keyword evidence="3" id="KW-1185">Reference proteome</keyword>
<reference evidence="2 3" key="1">
    <citation type="journal article" date="2012" name="Genome Biol.">
        <title>Genome and low-iron response of an oceanic diatom adapted to chronic iron limitation.</title>
        <authorList>
            <person name="Lommer M."/>
            <person name="Specht M."/>
            <person name="Roy A.S."/>
            <person name="Kraemer L."/>
            <person name="Andreson R."/>
            <person name="Gutowska M.A."/>
            <person name="Wolf J."/>
            <person name="Bergner S.V."/>
            <person name="Schilhabel M.B."/>
            <person name="Klostermeier U.C."/>
            <person name="Beiko R.G."/>
            <person name="Rosenstiel P."/>
            <person name="Hippler M."/>
            <person name="Laroche J."/>
        </authorList>
    </citation>
    <scope>NUCLEOTIDE SEQUENCE [LARGE SCALE GENOMIC DNA]</scope>
    <source>
        <strain evidence="2 3">CCMP1005</strain>
    </source>
</reference>
<feature type="region of interest" description="Disordered" evidence="1">
    <location>
        <begin position="209"/>
        <end position="235"/>
    </location>
</feature>